<dbReference type="AlphaFoldDB" id="A0A6A4H7I5"/>
<name>A0A6A4H7I5_9AGAR</name>
<accession>A0A6A4H7I5</accession>
<feature type="region of interest" description="Disordered" evidence="1">
    <location>
        <begin position="138"/>
        <end position="158"/>
    </location>
</feature>
<keyword evidence="3" id="KW-1185">Reference proteome</keyword>
<evidence type="ECO:0000313" key="2">
    <source>
        <dbReference type="EMBL" id="KAE9394152.1"/>
    </source>
</evidence>
<dbReference type="Proteomes" id="UP000799118">
    <property type="component" value="Unassembled WGS sequence"/>
</dbReference>
<dbReference type="OrthoDB" id="3253416at2759"/>
<reference evidence="2" key="1">
    <citation type="journal article" date="2019" name="Environ. Microbiol.">
        <title>Fungal ecological strategies reflected in gene transcription - a case study of two litter decomposers.</title>
        <authorList>
            <person name="Barbi F."/>
            <person name="Kohler A."/>
            <person name="Barry K."/>
            <person name="Baskaran P."/>
            <person name="Daum C."/>
            <person name="Fauchery L."/>
            <person name="Ihrmark K."/>
            <person name="Kuo A."/>
            <person name="LaButti K."/>
            <person name="Lipzen A."/>
            <person name="Morin E."/>
            <person name="Grigoriev I.V."/>
            <person name="Henrissat B."/>
            <person name="Lindahl B."/>
            <person name="Martin F."/>
        </authorList>
    </citation>
    <scope>NUCLEOTIDE SEQUENCE</scope>
    <source>
        <strain evidence="2">JB14</strain>
    </source>
</reference>
<evidence type="ECO:0000313" key="3">
    <source>
        <dbReference type="Proteomes" id="UP000799118"/>
    </source>
</evidence>
<organism evidence="2 3">
    <name type="scientific">Gymnopus androsaceus JB14</name>
    <dbReference type="NCBI Taxonomy" id="1447944"/>
    <lineage>
        <taxon>Eukaryota</taxon>
        <taxon>Fungi</taxon>
        <taxon>Dikarya</taxon>
        <taxon>Basidiomycota</taxon>
        <taxon>Agaricomycotina</taxon>
        <taxon>Agaricomycetes</taxon>
        <taxon>Agaricomycetidae</taxon>
        <taxon>Agaricales</taxon>
        <taxon>Marasmiineae</taxon>
        <taxon>Omphalotaceae</taxon>
        <taxon>Gymnopus</taxon>
    </lineage>
</organism>
<gene>
    <name evidence="2" type="ORF">BT96DRAFT_943380</name>
</gene>
<evidence type="ECO:0000256" key="1">
    <source>
        <dbReference type="SAM" id="MobiDB-lite"/>
    </source>
</evidence>
<dbReference type="EMBL" id="ML769556">
    <property type="protein sequence ID" value="KAE9394152.1"/>
    <property type="molecule type" value="Genomic_DNA"/>
</dbReference>
<feature type="compositionally biased region" description="Acidic residues" evidence="1">
    <location>
        <begin position="143"/>
        <end position="158"/>
    </location>
</feature>
<sequence>MDNNLQEIFSNPDAMKALWQKYDEEKVAAIQVSKHALAKSISEKMNLLQEEYFHLGVQDVMNLYESFVATVQKVGTRKLYQSKMASEIVQMITQGLCALTDAGLGSLEEITGIVNLTMSYVSFAKNIVVPYKTKRLYEGSNGGEDDDEDDAEFSDWPS</sequence>
<proteinExistence type="predicted"/>
<protein>
    <submittedName>
        <fullName evidence="2">Uncharacterized protein</fullName>
    </submittedName>
</protein>